<dbReference type="EMBL" id="KV453847">
    <property type="protein sequence ID" value="ODV88120.1"/>
    <property type="molecule type" value="Genomic_DNA"/>
</dbReference>
<protein>
    <recommendedName>
        <fullName evidence="3">ferric-chelate reductase (NADPH)</fullName>
        <ecNumber evidence="3">1.16.1.9</ecNumber>
    </recommendedName>
</protein>
<keyword evidence="11" id="KW-0560">Oxidoreductase</keyword>
<dbReference type="GO" id="GO:0005886">
    <property type="term" value="C:plasma membrane"/>
    <property type="evidence" value="ECO:0007669"/>
    <property type="project" value="UniProtKB-SubCell"/>
</dbReference>
<keyword evidence="13 15" id="KW-0472">Membrane</keyword>
<dbReference type="Gene3D" id="3.40.50.80">
    <property type="entry name" value="Nucleotide-binding domain of ferredoxin-NADP reductase (FNR) module"/>
    <property type="match status" value="1"/>
</dbReference>
<dbReference type="Pfam" id="PF08030">
    <property type="entry name" value="NAD_binding_6"/>
    <property type="match status" value="1"/>
</dbReference>
<keyword evidence="9" id="KW-0249">Electron transport</keyword>
<feature type="domain" description="FAD-binding FR-type" evidence="16">
    <location>
        <begin position="347"/>
        <end position="462"/>
    </location>
</feature>
<evidence type="ECO:0000256" key="3">
    <source>
        <dbReference type="ARBA" id="ARBA00012668"/>
    </source>
</evidence>
<evidence type="ECO:0000256" key="13">
    <source>
        <dbReference type="ARBA" id="ARBA00023136"/>
    </source>
</evidence>
<evidence type="ECO:0000256" key="4">
    <source>
        <dbReference type="ARBA" id="ARBA00022448"/>
    </source>
</evidence>
<evidence type="ECO:0000256" key="6">
    <source>
        <dbReference type="ARBA" id="ARBA00022630"/>
    </source>
</evidence>
<dbReference type="Pfam" id="PF08022">
    <property type="entry name" value="FAD_binding_8"/>
    <property type="match status" value="1"/>
</dbReference>
<keyword evidence="4" id="KW-0813">Transport</keyword>
<dbReference type="InterPro" id="IPR013121">
    <property type="entry name" value="Fe_red_NAD-bd_6"/>
</dbReference>
<evidence type="ECO:0000256" key="14">
    <source>
        <dbReference type="ARBA" id="ARBA00048483"/>
    </source>
</evidence>
<dbReference type="GO" id="GO:0006826">
    <property type="term" value="P:iron ion transport"/>
    <property type="evidence" value="ECO:0007669"/>
    <property type="project" value="UniProtKB-ARBA"/>
</dbReference>
<feature type="transmembrane region" description="Helical" evidence="15">
    <location>
        <begin position="278"/>
        <end position="297"/>
    </location>
</feature>
<dbReference type="SFLD" id="SFLDG01168">
    <property type="entry name" value="Ferric_reductase_subgroup_(FRE"/>
    <property type="match status" value="1"/>
</dbReference>
<evidence type="ECO:0000256" key="12">
    <source>
        <dbReference type="ARBA" id="ARBA00023065"/>
    </source>
</evidence>
<dbReference type="PANTHER" id="PTHR32361">
    <property type="entry name" value="FERRIC/CUPRIC REDUCTASE TRANSMEMBRANE COMPONENT"/>
    <property type="match status" value="1"/>
</dbReference>
<keyword evidence="5" id="KW-1003">Cell membrane</keyword>
<evidence type="ECO:0000256" key="7">
    <source>
        <dbReference type="ARBA" id="ARBA00022692"/>
    </source>
</evidence>
<keyword evidence="8" id="KW-0274">FAD</keyword>
<dbReference type="EC" id="1.16.1.9" evidence="3"/>
<feature type="transmembrane region" description="Helical" evidence="15">
    <location>
        <begin position="317"/>
        <end position="340"/>
    </location>
</feature>
<dbReference type="PANTHER" id="PTHR32361:SF25">
    <property type="entry name" value="FERRIC_CUPRIC REDUCTASE TRANSMEMBRANE COMPONENT 1"/>
    <property type="match status" value="1"/>
</dbReference>
<name>A0A1E4T8N7_9ASCO</name>
<evidence type="ECO:0000256" key="9">
    <source>
        <dbReference type="ARBA" id="ARBA00022982"/>
    </source>
</evidence>
<evidence type="ECO:0000256" key="11">
    <source>
        <dbReference type="ARBA" id="ARBA00023002"/>
    </source>
</evidence>
<keyword evidence="7 15" id="KW-0812">Transmembrane</keyword>
<reference evidence="18" key="1">
    <citation type="submission" date="2016-04" db="EMBL/GenBank/DDBJ databases">
        <title>Comparative genomics of biotechnologically important yeasts.</title>
        <authorList>
            <consortium name="DOE Joint Genome Institute"/>
            <person name="Riley R."/>
            <person name="Haridas S."/>
            <person name="Wolfe K.H."/>
            <person name="Lopes M.R."/>
            <person name="Hittinger C.T."/>
            <person name="Goker M."/>
            <person name="Salamov A."/>
            <person name="Wisecaver J."/>
            <person name="Long T.M."/>
            <person name="Aerts A.L."/>
            <person name="Barry K."/>
            <person name="Choi C."/>
            <person name="Clum A."/>
            <person name="Coughlan A.Y."/>
            <person name="Deshpande S."/>
            <person name="Douglass A.P."/>
            <person name="Hanson S.J."/>
            <person name="Klenk H.-P."/>
            <person name="Labutti K."/>
            <person name="Lapidus A."/>
            <person name="Lindquist E."/>
            <person name="Lipzen A."/>
            <person name="Meier-Kolthoff J.P."/>
            <person name="Ohm R.A."/>
            <person name="Otillar R.P."/>
            <person name="Pangilinan J."/>
            <person name="Peng Y."/>
            <person name="Rokas A."/>
            <person name="Rosa C.A."/>
            <person name="Scheuner C."/>
            <person name="Sibirny A.A."/>
            <person name="Slot J.C."/>
            <person name="Stielow J.B."/>
            <person name="Sun H."/>
            <person name="Kurtzman C.P."/>
            <person name="Blackwell M."/>
            <person name="Grigoriev I.V."/>
            <person name="Jeffries T.W."/>
        </authorList>
    </citation>
    <scope>NUCLEOTIDE SEQUENCE [LARGE SCALE GENOMIC DNA]</scope>
    <source>
        <strain evidence="18">NRRL YB-2248</strain>
    </source>
</reference>
<dbReference type="Pfam" id="PF01794">
    <property type="entry name" value="Ferric_reduct"/>
    <property type="match status" value="1"/>
</dbReference>
<dbReference type="InterPro" id="IPR013112">
    <property type="entry name" value="FAD-bd_8"/>
</dbReference>
<evidence type="ECO:0000256" key="5">
    <source>
        <dbReference type="ARBA" id="ARBA00022475"/>
    </source>
</evidence>
<evidence type="ECO:0000313" key="17">
    <source>
        <dbReference type="EMBL" id="ODV88120.1"/>
    </source>
</evidence>
<proteinExistence type="inferred from homology"/>
<evidence type="ECO:0000256" key="1">
    <source>
        <dbReference type="ARBA" id="ARBA00004651"/>
    </source>
</evidence>
<comment type="similarity">
    <text evidence="2">Belongs to the ferric reductase (FRE) family.</text>
</comment>
<evidence type="ECO:0000256" key="15">
    <source>
        <dbReference type="SAM" id="Phobius"/>
    </source>
</evidence>
<comment type="subcellular location">
    <subcellularLocation>
        <location evidence="1">Cell membrane</location>
        <topology evidence="1">Multi-pass membrane protein</topology>
    </subcellularLocation>
</comment>
<feature type="transmembrane region" description="Helical" evidence="15">
    <location>
        <begin position="169"/>
        <end position="194"/>
    </location>
</feature>
<dbReference type="InterPro" id="IPR017938">
    <property type="entry name" value="Riboflavin_synthase-like_b-brl"/>
</dbReference>
<dbReference type="PROSITE" id="PS51384">
    <property type="entry name" value="FAD_FR"/>
    <property type="match status" value="1"/>
</dbReference>
<dbReference type="CDD" id="cd06186">
    <property type="entry name" value="NOX_Duox_like_FAD_NADP"/>
    <property type="match status" value="1"/>
</dbReference>
<feature type="transmembrane region" description="Helical" evidence="15">
    <location>
        <begin position="245"/>
        <end position="266"/>
    </location>
</feature>
<dbReference type="InterPro" id="IPR051410">
    <property type="entry name" value="Ferric/Cupric_Reductase"/>
</dbReference>
<dbReference type="Proteomes" id="UP000094801">
    <property type="component" value="Unassembled WGS sequence"/>
</dbReference>
<dbReference type="InterPro" id="IPR039261">
    <property type="entry name" value="FNR_nucleotide-bd"/>
</dbReference>
<dbReference type="OrthoDB" id="167398at2759"/>
<comment type="catalytic activity">
    <reaction evidence="14">
        <text>2 a Fe(II)-siderophore + NADP(+) + H(+) = 2 a Fe(III)-siderophore + NADPH</text>
        <dbReference type="Rhea" id="RHEA:28795"/>
        <dbReference type="Rhea" id="RHEA-COMP:11342"/>
        <dbReference type="Rhea" id="RHEA-COMP:11344"/>
        <dbReference type="ChEBI" id="CHEBI:15378"/>
        <dbReference type="ChEBI" id="CHEBI:29033"/>
        <dbReference type="ChEBI" id="CHEBI:29034"/>
        <dbReference type="ChEBI" id="CHEBI:57783"/>
        <dbReference type="ChEBI" id="CHEBI:58349"/>
        <dbReference type="EC" id="1.16.1.9"/>
    </reaction>
</comment>
<evidence type="ECO:0000256" key="10">
    <source>
        <dbReference type="ARBA" id="ARBA00022989"/>
    </source>
</evidence>
<dbReference type="SUPFAM" id="SSF52343">
    <property type="entry name" value="Ferredoxin reductase-like, C-terminal NADP-linked domain"/>
    <property type="match status" value="1"/>
</dbReference>
<dbReference type="InterPro" id="IPR013130">
    <property type="entry name" value="Fe3_Rdtase_TM_dom"/>
</dbReference>
<gene>
    <name evidence="17" type="ORF">CANARDRAFT_26275</name>
</gene>
<dbReference type="GO" id="GO:0015677">
    <property type="term" value="P:copper ion import"/>
    <property type="evidence" value="ECO:0007669"/>
    <property type="project" value="TreeGrafter"/>
</dbReference>
<keyword evidence="10 15" id="KW-1133">Transmembrane helix</keyword>
<feature type="transmembrane region" description="Helical" evidence="15">
    <location>
        <begin position="109"/>
        <end position="129"/>
    </location>
</feature>
<dbReference type="AlphaFoldDB" id="A0A1E4T8N7"/>
<keyword evidence="12" id="KW-0406">Ion transport</keyword>
<dbReference type="InterPro" id="IPR017927">
    <property type="entry name" value="FAD-bd_FR_type"/>
</dbReference>
<evidence type="ECO:0000256" key="8">
    <source>
        <dbReference type="ARBA" id="ARBA00022827"/>
    </source>
</evidence>
<evidence type="ECO:0000313" key="18">
    <source>
        <dbReference type="Proteomes" id="UP000094801"/>
    </source>
</evidence>
<sequence length="631" mass="72502">MKAYKCRCPNVDWLGSIANCIYENGNSTKEIHHAYKHVATRCLQKAQLHYSVKDFENWQQNATKYIEPVAKDDYTTVITHPVEVDIEAYRPYYIGFRDWNRWISLCSRLGWGLVGFWFGIMGVTGILHYSHIVPNLREKLVPKRFKQFVYKYLTIPKVPFSGGLTRMEFFISSLFIILTVLSCSINYTLDVSVYMNSQYFLTLDQVSFRVDLLAFSLMPVVYLLGLRNNPLQYLTGLPHSVMIKYHKVTCLVFVILAMIHSIIWTVDACKEGGYKSWVEWYWSWGIAATTIACLMIAQSLKFIRDAMYETFLIVHQLFAIMLIVSVWFHCASLGWMGWVYSMAASLSWDRLCRIVRILVNGGINSAKIESFNETVLKLEFSKPKCYKFYSGSYVYLHFLSPWYLCWQSHPFSLIESIEDKGKLVVYLKCKRGITKQLAKTVDSCSGSTKILIDGPYGCFPLPQLQDKEIPKIICVAGGLGISSLLPILQKSELELANHRLIWMINDLTYISWMKVTMDELAKRGLVIDIYFTKGSATDGSAIMSYILGTDSSQTDIKDEESEGKKGQYRVHYGKPDLDNLLVMELNSDKKDTKIYCCGPGVMNDQVRKTICKQINLKSERSVELTIENHEW</sequence>
<keyword evidence="18" id="KW-1185">Reference proteome</keyword>
<dbReference type="STRING" id="983967.A0A1E4T8N7"/>
<evidence type="ECO:0000259" key="16">
    <source>
        <dbReference type="PROSITE" id="PS51384"/>
    </source>
</evidence>
<dbReference type="SUPFAM" id="SSF63380">
    <property type="entry name" value="Riboflavin synthase domain-like"/>
    <property type="match status" value="1"/>
</dbReference>
<dbReference type="GO" id="GO:0006879">
    <property type="term" value="P:intracellular iron ion homeostasis"/>
    <property type="evidence" value="ECO:0007669"/>
    <property type="project" value="TreeGrafter"/>
</dbReference>
<organism evidence="17 18">
    <name type="scientific">[Candida] arabinofermentans NRRL YB-2248</name>
    <dbReference type="NCBI Taxonomy" id="983967"/>
    <lineage>
        <taxon>Eukaryota</taxon>
        <taxon>Fungi</taxon>
        <taxon>Dikarya</taxon>
        <taxon>Ascomycota</taxon>
        <taxon>Saccharomycotina</taxon>
        <taxon>Pichiomycetes</taxon>
        <taxon>Pichiales</taxon>
        <taxon>Pichiaceae</taxon>
        <taxon>Ogataea</taxon>
        <taxon>Ogataea/Candida clade</taxon>
    </lineage>
</organism>
<evidence type="ECO:0000256" key="2">
    <source>
        <dbReference type="ARBA" id="ARBA00006278"/>
    </source>
</evidence>
<keyword evidence="6" id="KW-0285">Flavoprotein</keyword>
<dbReference type="GO" id="GO:0052851">
    <property type="term" value="F:ferric-chelate reductase (NADPH) activity"/>
    <property type="evidence" value="ECO:0007669"/>
    <property type="project" value="UniProtKB-EC"/>
</dbReference>
<dbReference type="Gene3D" id="2.40.30.10">
    <property type="entry name" value="Translation factors"/>
    <property type="match status" value="1"/>
</dbReference>
<dbReference type="SFLD" id="SFLDS00052">
    <property type="entry name" value="Ferric_Reductase_Domain"/>
    <property type="match status" value="1"/>
</dbReference>
<accession>A0A1E4T8N7</accession>